<proteinExistence type="predicted"/>
<evidence type="ECO:0000313" key="3">
    <source>
        <dbReference type="Proteomes" id="UP000681610"/>
    </source>
</evidence>
<name>A0ABS3PWK0_9FLAO</name>
<protein>
    <recommendedName>
        <fullName evidence="1">DUF6922 domain-containing protein</fullName>
    </recommendedName>
</protein>
<organism evidence="2 3">
    <name type="scientific">Capnocytophaga bilenii</name>
    <dbReference type="NCBI Taxonomy" id="2819369"/>
    <lineage>
        <taxon>Bacteria</taxon>
        <taxon>Pseudomonadati</taxon>
        <taxon>Bacteroidota</taxon>
        <taxon>Flavobacteriia</taxon>
        <taxon>Flavobacteriales</taxon>
        <taxon>Flavobacteriaceae</taxon>
        <taxon>Capnocytophaga</taxon>
    </lineage>
</organism>
<evidence type="ECO:0000259" key="1">
    <source>
        <dbReference type="Pfam" id="PF21956"/>
    </source>
</evidence>
<reference evidence="2 3" key="1">
    <citation type="submission" date="2021-03" db="EMBL/GenBank/DDBJ databases">
        <title>Isolation and description of Capnocytophaga bilenii sp. nov., a novel Capnocytophaga species, isolated from a gingivitis subject.</title>
        <authorList>
            <person name="Antezack A."/>
            <person name="Monnet-Corti V."/>
            <person name="La Scola B."/>
        </authorList>
    </citation>
    <scope>NUCLEOTIDE SEQUENCE [LARGE SCALE GENOMIC DNA]</scope>
    <source>
        <strain evidence="2 3">Marseille-Q4570</strain>
    </source>
</reference>
<accession>A0ABS3PWK0</accession>
<dbReference type="Proteomes" id="UP000681610">
    <property type="component" value="Unassembled WGS sequence"/>
</dbReference>
<dbReference type="Pfam" id="PF21956">
    <property type="entry name" value="DUF6922"/>
    <property type="match status" value="1"/>
</dbReference>
<dbReference type="EMBL" id="JAGDYP010000003">
    <property type="protein sequence ID" value="MBO1883721.1"/>
    <property type="molecule type" value="Genomic_DNA"/>
</dbReference>
<dbReference type="RefSeq" id="WP_208058343.1">
    <property type="nucleotide sequence ID" value="NZ_JAGDYP010000003.1"/>
</dbReference>
<gene>
    <name evidence="2" type="ORF">J4N46_04630</name>
</gene>
<sequence>MMLPEIHKIKETPPAVIIFYELKKTNCSLEQFMKETGIVVSEGMFDEITPELSAILGDRFGVDATYFLEVQEKFKKAQKGNKEAQAANIPKINRFIFWDTDFDKLDWKRYKKSIIKRIFERGFQDDKKAIISYYGKSVVVETLKELKQKIEDETDQALYQYSIPITFGKFL</sequence>
<evidence type="ECO:0000313" key="2">
    <source>
        <dbReference type="EMBL" id="MBO1883721.1"/>
    </source>
</evidence>
<keyword evidence="3" id="KW-1185">Reference proteome</keyword>
<dbReference type="InterPro" id="IPR053830">
    <property type="entry name" value="DUF6922"/>
</dbReference>
<comment type="caution">
    <text evidence="2">The sequence shown here is derived from an EMBL/GenBank/DDBJ whole genome shotgun (WGS) entry which is preliminary data.</text>
</comment>
<feature type="domain" description="DUF6922" evidence="1">
    <location>
        <begin position="93"/>
        <end position="143"/>
    </location>
</feature>